<dbReference type="AlphaFoldDB" id="A0A9P0MIC0"/>
<accession>A0A9P0MIC0</accession>
<name>A0A9P0MIC0_NEZVI</name>
<sequence>MDHVNVIFERDPLALDDEFSNESTQQSEDNLYCCQVCNMILIGFHKYTPEEQAEIIRKGRPVPQLDNLVITTSTGKKSFCSKRYEYDEWLTGCKQRSKLYCWPCLLFSERIDPWTTTGISDINNLACSTKSHSTWDIHIDAMFKWKTFGKTSPNIGGDDEEFSDHEESDQILKEEEIMKNRKIIKKFVHIVCFLGVHELCLSEEERDDLKDPIDQMNEVSAKRKKDIGTQETYSSESCELIFQNVLSNIITQLNARFSDLWKTKFISLITNSENSKLNTIHLGNLYLPFKESFDMPLLVTELSVLGESKAIKKTNQKEILKTLRTMDLSSTFPQTTKLCELSTALPITEGKSTLERVENYIQTTSLKHRLSIMAVLKIEKAFILELSKNPKFYDKIIEELSDKEPFIPLIHNL</sequence>
<evidence type="ECO:0000313" key="1">
    <source>
        <dbReference type="EMBL" id="CAH1396354.1"/>
    </source>
</evidence>
<evidence type="ECO:0008006" key="3">
    <source>
        <dbReference type="Google" id="ProtNLM"/>
    </source>
</evidence>
<protein>
    <recommendedName>
        <fullName evidence="3">Zinc finger MYM-type protein 1-like</fullName>
    </recommendedName>
</protein>
<organism evidence="1 2">
    <name type="scientific">Nezara viridula</name>
    <name type="common">Southern green stink bug</name>
    <name type="synonym">Cimex viridulus</name>
    <dbReference type="NCBI Taxonomy" id="85310"/>
    <lineage>
        <taxon>Eukaryota</taxon>
        <taxon>Metazoa</taxon>
        <taxon>Ecdysozoa</taxon>
        <taxon>Arthropoda</taxon>
        <taxon>Hexapoda</taxon>
        <taxon>Insecta</taxon>
        <taxon>Pterygota</taxon>
        <taxon>Neoptera</taxon>
        <taxon>Paraneoptera</taxon>
        <taxon>Hemiptera</taxon>
        <taxon>Heteroptera</taxon>
        <taxon>Panheteroptera</taxon>
        <taxon>Pentatomomorpha</taxon>
        <taxon>Pentatomoidea</taxon>
        <taxon>Pentatomidae</taxon>
        <taxon>Pentatominae</taxon>
        <taxon>Nezara</taxon>
    </lineage>
</organism>
<evidence type="ECO:0000313" key="2">
    <source>
        <dbReference type="Proteomes" id="UP001152798"/>
    </source>
</evidence>
<reference evidence="1" key="1">
    <citation type="submission" date="2022-01" db="EMBL/GenBank/DDBJ databases">
        <authorList>
            <person name="King R."/>
        </authorList>
    </citation>
    <scope>NUCLEOTIDE SEQUENCE</scope>
</reference>
<gene>
    <name evidence="1" type="ORF">NEZAVI_LOCUS6443</name>
</gene>
<dbReference type="OrthoDB" id="6610978at2759"/>
<dbReference type="EMBL" id="OV725079">
    <property type="protein sequence ID" value="CAH1396354.1"/>
    <property type="molecule type" value="Genomic_DNA"/>
</dbReference>
<keyword evidence="2" id="KW-1185">Reference proteome</keyword>
<proteinExistence type="predicted"/>
<dbReference type="Proteomes" id="UP001152798">
    <property type="component" value="Chromosome 3"/>
</dbReference>